<dbReference type="InterPro" id="IPR000866">
    <property type="entry name" value="AhpC/TSA"/>
</dbReference>
<protein>
    <submittedName>
        <fullName evidence="3">Thiol-disulfide isomerase or thioredoxin</fullName>
    </submittedName>
</protein>
<evidence type="ECO:0000313" key="3">
    <source>
        <dbReference type="EMBL" id="CAL2107626.1"/>
    </source>
</evidence>
<evidence type="ECO:0000259" key="2">
    <source>
        <dbReference type="Pfam" id="PF00578"/>
    </source>
</evidence>
<accession>A0ABP1FCZ8</accession>
<dbReference type="RefSeq" id="WP_348706171.1">
    <property type="nucleotide sequence ID" value="NZ_CAXIYA010000037.1"/>
</dbReference>
<dbReference type="Proteomes" id="UP001497602">
    <property type="component" value="Unassembled WGS sequence"/>
</dbReference>
<keyword evidence="1" id="KW-0732">Signal</keyword>
<feature type="signal peptide" evidence="1">
    <location>
        <begin position="1"/>
        <end position="18"/>
    </location>
</feature>
<evidence type="ECO:0000256" key="1">
    <source>
        <dbReference type="SAM" id="SignalP"/>
    </source>
</evidence>
<keyword evidence="3" id="KW-0413">Isomerase</keyword>
<evidence type="ECO:0000313" key="4">
    <source>
        <dbReference type="Proteomes" id="UP001497602"/>
    </source>
</evidence>
<feature type="domain" description="Alkyl hydroperoxide reductase subunit C/ Thiol specific antioxidant" evidence="2">
    <location>
        <begin position="64"/>
        <end position="169"/>
    </location>
</feature>
<proteinExistence type="predicted"/>
<reference evidence="3 4" key="1">
    <citation type="submission" date="2024-05" db="EMBL/GenBank/DDBJ databases">
        <authorList>
            <person name="Duchaud E."/>
        </authorList>
    </citation>
    <scope>NUCLEOTIDE SEQUENCE [LARGE SCALE GENOMIC DNA]</scope>
    <source>
        <strain evidence="3">Ena-SAMPLE-TAB-13-05-2024-13:56:06:370-140305</strain>
    </source>
</reference>
<comment type="caution">
    <text evidence="3">The sequence shown here is derived from an EMBL/GenBank/DDBJ whole genome shotgun (WGS) entry which is preliminary data.</text>
</comment>
<organism evidence="3 4">
    <name type="scientific">Tenacibaculum vairaonense</name>
    <dbReference type="NCBI Taxonomy" id="3137860"/>
    <lineage>
        <taxon>Bacteria</taxon>
        <taxon>Pseudomonadati</taxon>
        <taxon>Bacteroidota</taxon>
        <taxon>Flavobacteriia</taxon>
        <taxon>Flavobacteriales</taxon>
        <taxon>Flavobacteriaceae</taxon>
        <taxon>Tenacibaculum</taxon>
    </lineage>
</organism>
<dbReference type="SUPFAM" id="SSF52833">
    <property type="entry name" value="Thioredoxin-like"/>
    <property type="match status" value="1"/>
</dbReference>
<dbReference type="Pfam" id="PF00578">
    <property type="entry name" value="AhpC-TSA"/>
    <property type="match status" value="1"/>
</dbReference>
<gene>
    <name evidence="3" type="ORF">T190115A13A_40148</name>
</gene>
<dbReference type="Gene3D" id="3.40.30.10">
    <property type="entry name" value="Glutaredoxin"/>
    <property type="match status" value="1"/>
</dbReference>
<dbReference type="InterPro" id="IPR036249">
    <property type="entry name" value="Thioredoxin-like_sf"/>
</dbReference>
<name>A0ABP1FCZ8_9FLAO</name>
<feature type="chain" id="PRO_5045319010" evidence="1">
    <location>
        <begin position="19"/>
        <end position="205"/>
    </location>
</feature>
<keyword evidence="4" id="KW-1185">Reference proteome</keyword>
<dbReference type="GO" id="GO:0016853">
    <property type="term" value="F:isomerase activity"/>
    <property type="evidence" value="ECO:0007669"/>
    <property type="project" value="UniProtKB-KW"/>
</dbReference>
<sequence length="205" mass="23269">MKKILLVLLVLTVQLSFSQSKEFYKDAVKDCIVNSNKDATMLNDIVDNCVKGKFISNYDFTTIGGEVVSTDKIDKPILLIAAATWCAPCWGEIPALNKMVEKYNGQMEFIMLFWDKKAGVERMAQKLDKRIKLVASSDETTDKSTIEVNGFVHKLDYPTAYLVSKDKEIINFKRGAASPSKKMTWDQVNEINEKQLEEFIKPVLQ</sequence>
<dbReference type="EMBL" id="CAXJRC010000041">
    <property type="protein sequence ID" value="CAL2107626.1"/>
    <property type="molecule type" value="Genomic_DNA"/>
</dbReference>